<feature type="signal peptide" evidence="3">
    <location>
        <begin position="1"/>
        <end position="28"/>
    </location>
</feature>
<dbReference type="EMBL" id="QGGR01000012">
    <property type="protein sequence ID" value="PWK44201.1"/>
    <property type="molecule type" value="Genomic_DNA"/>
</dbReference>
<gene>
    <name evidence="4" type="ORF">BC793_11276</name>
</gene>
<organism evidence="4 5">
    <name type="scientific">Actinoplanes xinjiangensis</name>
    <dbReference type="NCBI Taxonomy" id="512350"/>
    <lineage>
        <taxon>Bacteria</taxon>
        <taxon>Bacillati</taxon>
        <taxon>Actinomycetota</taxon>
        <taxon>Actinomycetes</taxon>
        <taxon>Micromonosporales</taxon>
        <taxon>Micromonosporaceae</taxon>
        <taxon>Actinoplanes</taxon>
    </lineage>
</organism>
<keyword evidence="2" id="KW-0472">Membrane</keyword>
<keyword evidence="2" id="KW-0812">Transmembrane</keyword>
<evidence type="ECO:0000313" key="5">
    <source>
        <dbReference type="Proteomes" id="UP000245697"/>
    </source>
</evidence>
<feature type="transmembrane region" description="Helical" evidence="2">
    <location>
        <begin position="237"/>
        <end position="258"/>
    </location>
</feature>
<evidence type="ECO:0000256" key="1">
    <source>
        <dbReference type="SAM" id="MobiDB-lite"/>
    </source>
</evidence>
<dbReference type="AlphaFoldDB" id="A0A316FC76"/>
<evidence type="ECO:0000256" key="2">
    <source>
        <dbReference type="SAM" id="Phobius"/>
    </source>
</evidence>
<accession>A0A316FC76</accession>
<feature type="compositionally biased region" description="Low complexity" evidence="1">
    <location>
        <begin position="188"/>
        <end position="228"/>
    </location>
</feature>
<reference evidence="4 5" key="1">
    <citation type="submission" date="2018-05" db="EMBL/GenBank/DDBJ databases">
        <title>Genomic Encyclopedia of Archaeal and Bacterial Type Strains, Phase II (KMG-II): from individual species to whole genera.</title>
        <authorList>
            <person name="Goeker M."/>
        </authorList>
    </citation>
    <scope>NUCLEOTIDE SEQUENCE [LARGE SCALE GENOMIC DNA]</scope>
    <source>
        <strain evidence="4 5">DSM 45184</strain>
    </source>
</reference>
<keyword evidence="2" id="KW-1133">Transmembrane helix</keyword>
<evidence type="ECO:0000256" key="3">
    <source>
        <dbReference type="SAM" id="SignalP"/>
    </source>
</evidence>
<evidence type="ECO:0000313" key="4">
    <source>
        <dbReference type="EMBL" id="PWK44201.1"/>
    </source>
</evidence>
<dbReference type="Proteomes" id="UP000245697">
    <property type="component" value="Unassembled WGS sequence"/>
</dbReference>
<keyword evidence="5" id="KW-1185">Reference proteome</keyword>
<protein>
    <recommendedName>
        <fullName evidence="6">LPXTG-motif cell wall-anchored protein</fullName>
    </recommendedName>
</protein>
<feature type="chain" id="PRO_5016351077" description="LPXTG-motif cell wall-anchored protein" evidence="3">
    <location>
        <begin position="29"/>
        <end position="269"/>
    </location>
</feature>
<feature type="region of interest" description="Disordered" evidence="1">
    <location>
        <begin position="183"/>
        <end position="228"/>
    </location>
</feature>
<evidence type="ECO:0008006" key="6">
    <source>
        <dbReference type="Google" id="ProtNLM"/>
    </source>
</evidence>
<dbReference type="RefSeq" id="WP_146246446.1">
    <property type="nucleotide sequence ID" value="NZ_BONA01000029.1"/>
</dbReference>
<proteinExistence type="predicted"/>
<keyword evidence="3" id="KW-0732">Signal</keyword>
<name>A0A316FC76_9ACTN</name>
<comment type="caution">
    <text evidence="4">The sequence shown here is derived from an EMBL/GenBank/DDBJ whole genome shotgun (WGS) entry which is preliminary data.</text>
</comment>
<sequence length="269" mass="26908">MIPRIARFTGVLTASCLAAFALQTAAFAAADDPAPLSLDKRFTAATGKGAGDQPSSLRTCTGFPEGAKSGTDGWEFDQPVAGGTPLAYVMGFIETVDGNANPALLGVIAGQLYKVDVNERTLAGQFGPEDLLPAPPGVTGALTTRGLRLSTPQGWRLASGALLVTGGTAGPAKTFALTAVCLPPSSSPSPSTSPSTSPSVSRPAAPSPSPSASASTAPGTSPSATPAATLPITGDRAGTVAVLGLIAVVAGLLLLGALRWRRDRVRFTA</sequence>